<dbReference type="PANTHER" id="PTHR11731">
    <property type="entry name" value="PROTEASE FAMILY S9B,C DIPEPTIDYL-PEPTIDASE IV-RELATED"/>
    <property type="match status" value="1"/>
</dbReference>
<reference evidence="5 6" key="1">
    <citation type="submission" date="2024-05" db="EMBL/GenBank/DDBJ databases">
        <title>Roseateles sp. 2.12 16S ribosomal RNA gene Genome sequencing and assembly.</title>
        <authorList>
            <person name="Woo H."/>
        </authorList>
    </citation>
    <scope>NUCLEOTIDE SEQUENCE [LARGE SCALE GENOMIC DNA]</scope>
    <source>
        <strain evidence="5 6">2.12</strain>
    </source>
</reference>
<organism evidence="5 6">
    <name type="scientific">Roseateles flavus</name>
    <dbReference type="NCBI Taxonomy" id="3149041"/>
    <lineage>
        <taxon>Bacteria</taxon>
        <taxon>Pseudomonadati</taxon>
        <taxon>Pseudomonadota</taxon>
        <taxon>Betaproteobacteria</taxon>
        <taxon>Burkholderiales</taxon>
        <taxon>Sphaerotilaceae</taxon>
        <taxon>Roseateles</taxon>
    </lineage>
</organism>
<protein>
    <submittedName>
        <fullName evidence="5">DPP IV N-terminal domain-containing protein</fullName>
    </submittedName>
</protein>
<feature type="chain" id="PRO_5046985914" evidence="2">
    <location>
        <begin position="24"/>
        <end position="758"/>
    </location>
</feature>
<dbReference type="RefSeq" id="WP_347611815.1">
    <property type="nucleotide sequence ID" value="NZ_JBDPZC010000009.1"/>
</dbReference>
<keyword evidence="6" id="KW-1185">Reference proteome</keyword>
<keyword evidence="2" id="KW-0732">Signal</keyword>
<dbReference type="Pfam" id="PF00326">
    <property type="entry name" value="Peptidase_S9"/>
    <property type="match status" value="1"/>
</dbReference>
<dbReference type="Pfam" id="PF00930">
    <property type="entry name" value="DPPIV_N"/>
    <property type="match status" value="1"/>
</dbReference>
<feature type="domain" description="Peptidase S9 prolyl oligopeptidase catalytic" evidence="3">
    <location>
        <begin position="559"/>
        <end position="756"/>
    </location>
</feature>
<feature type="compositionally biased region" description="Basic and acidic residues" evidence="1">
    <location>
        <begin position="161"/>
        <end position="173"/>
    </location>
</feature>
<dbReference type="Proteomes" id="UP001462640">
    <property type="component" value="Unassembled WGS sequence"/>
</dbReference>
<proteinExistence type="predicted"/>
<accession>A0ABV0GI06</accession>
<dbReference type="SUPFAM" id="SSF53474">
    <property type="entry name" value="alpha/beta-Hydrolases"/>
    <property type="match status" value="1"/>
</dbReference>
<dbReference type="InterPro" id="IPR029058">
    <property type="entry name" value="AB_hydrolase_fold"/>
</dbReference>
<comment type="caution">
    <text evidence="5">The sequence shown here is derived from an EMBL/GenBank/DDBJ whole genome shotgun (WGS) entry which is preliminary data.</text>
</comment>
<evidence type="ECO:0000259" key="4">
    <source>
        <dbReference type="Pfam" id="PF00930"/>
    </source>
</evidence>
<evidence type="ECO:0000256" key="2">
    <source>
        <dbReference type="SAM" id="SignalP"/>
    </source>
</evidence>
<evidence type="ECO:0000256" key="1">
    <source>
        <dbReference type="SAM" id="MobiDB-lite"/>
    </source>
</evidence>
<feature type="region of interest" description="Disordered" evidence="1">
    <location>
        <begin position="154"/>
        <end position="174"/>
    </location>
</feature>
<dbReference type="InterPro" id="IPR001375">
    <property type="entry name" value="Peptidase_S9_cat"/>
</dbReference>
<dbReference type="Gene3D" id="3.40.50.1820">
    <property type="entry name" value="alpha/beta hydrolase"/>
    <property type="match status" value="1"/>
</dbReference>
<dbReference type="InterPro" id="IPR050278">
    <property type="entry name" value="Serine_Prot_S9B/DPPIV"/>
</dbReference>
<dbReference type="EMBL" id="JBDPZC010000009">
    <property type="protein sequence ID" value="MEO3714738.1"/>
    <property type="molecule type" value="Genomic_DNA"/>
</dbReference>
<dbReference type="InterPro" id="IPR002469">
    <property type="entry name" value="Peptidase_S9B_N"/>
</dbReference>
<feature type="signal peptide" evidence="2">
    <location>
        <begin position="1"/>
        <end position="23"/>
    </location>
</feature>
<dbReference type="SUPFAM" id="SSF82171">
    <property type="entry name" value="DPP6 N-terminal domain-like"/>
    <property type="match status" value="1"/>
</dbReference>
<name>A0ABV0GI06_9BURK</name>
<dbReference type="PANTHER" id="PTHR11731:SF193">
    <property type="entry name" value="DIPEPTIDYL PEPTIDASE 9"/>
    <property type="match status" value="1"/>
</dbReference>
<feature type="domain" description="Dipeptidylpeptidase IV N-terminal" evidence="4">
    <location>
        <begin position="150"/>
        <end position="443"/>
    </location>
</feature>
<evidence type="ECO:0000313" key="5">
    <source>
        <dbReference type="EMBL" id="MEO3714738.1"/>
    </source>
</evidence>
<evidence type="ECO:0000259" key="3">
    <source>
        <dbReference type="Pfam" id="PF00326"/>
    </source>
</evidence>
<dbReference type="Gene3D" id="2.140.10.30">
    <property type="entry name" value="Dipeptidylpeptidase IV, N-terminal domain"/>
    <property type="match status" value="1"/>
</dbReference>
<evidence type="ECO:0000313" key="6">
    <source>
        <dbReference type="Proteomes" id="UP001462640"/>
    </source>
</evidence>
<sequence>MLQKSRLLLSLLPLLAAWPQAQAAAAPEALDPALTLERIHGDPPLMGRAGLGGVLSPGGQWLTHLRPSEANPDVNELWGTPVAGGDARRLVAASDLIGQREAVLTEAERMALERRRQRGAGITGYQWCGKDDRQLILPLSGDLYSVELAQSQGGAPKVRRLTHDEQEPERDPQCDTAGRQLAYVKQNDLWIQGLDGSPARRLTHTGSETRSTGLAEFIAEEELHRHRGFWWSPEGTRLLALEVDESGVPLRRRAQIGGDGTHLVEQRYPAAGSPNAKVQALVLDLSGKAEAQRLPLPAEAEYIARAGWFADGSPWLQWLTRDQKRLQLLEFNAQAQPHVVLDERDAAWVEVHDDLRELPGLKRSGKPALLWSSERSGRRQLYLVDRVSGAVQALTHQPEPVAQLVCLGEQHLVFAGATERGRGRELFQADFKGQVRQLQPGEARRWRDARGDAACTRLLITQSSWQQAPRTELLLLDGRTAPRLIEQARPDPLVLDLAAKLQPQFPALLAADGKTPLNAIFLPPTRPSLSGNYPVVVRAYGGPGTATVNWRWQGDLPTLALYQQQGFGVLMLDTRGMAFRDRDFTRAHDHAFGKTEVADLFGAVRQLVQQYPAVDAGRIGFMGWSYGGFLALRALLDADTPFAAAIAGASPTDWTLYDTAYTERYLGLPEGGKAPAYQQAQLVSRAALLSKPLMIIHGTADDNVLFDNSLRMIQALQNEGKLFETVIYPGHAHGVAGRKARYHLARTQLDFFQRQLRP</sequence>
<gene>
    <name evidence="5" type="ORF">ABDJ40_18375</name>
</gene>